<dbReference type="AlphaFoldDB" id="A0A0A9FQN3"/>
<dbReference type="EMBL" id="GBRH01187293">
    <property type="protein sequence ID" value="JAE10603.1"/>
    <property type="molecule type" value="Transcribed_RNA"/>
</dbReference>
<reference evidence="1" key="2">
    <citation type="journal article" date="2015" name="Data Brief">
        <title>Shoot transcriptome of the giant reed, Arundo donax.</title>
        <authorList>
            <person name="Barrero R.A."/>
            <person name="Guerrero F.D."/>
            <person name="Moolhuijzen P."/>
            <person name="Goolsby J.A."/>
            <person name="Tidwell J."/>
            <person name="Bellgard S.E."/>
            <person name="Bellgard M.I."/>
        </authorList>
    </citation>
    <scope>NUCLEOTIDE SEQUENCE</scope>
    <source>
        <tissue evidence="1">Shoot tissue taken approximately 20 cm above the soil surface</tissue>
    </source>
</reference>
<evidence type="ECO:0000313" key="1">
    <source>
        <dbReference type="EMBL" id="JAE10603.1"/>
    </source>
</evidence>
<organism evidence="1">
    <name type="scientific">Arundo donax</name>
    <name type="common">Giant reed</name>
    <name type="synonym">Donax arundinaceus</name>
    <dbReference type="NCBI Taxonomy" id="35708"/>
    <lineage>
        <taxon>Eukaryota</taxon>
        <taxon>Viridiplantae</taxon>
        <taxon>Streptophyta</taxon>
        <taxon>Embryophyta</taxon>
        <taxon>Tracheophyta</taxon>
        <taxon>Spermatophyta</taxon>
        <taxon>Magnoliopsida</taxon>
        <taxon>Liliopsida</taxon>
        <taxon>Poales</taxon>
        <taxon>Poaceae</taxon>
        <taxon>PACMAD clade</taxon>
        <taxon>Arundinoideae</taxon>
        <taxon>Arundineae</taxon>
        <taxon>Arundo</taxon>
    </lineage>
</organism>
<name>A0A0A9FQN3_ARUDO</name>
<reference evidence="1" key="1">
    <citation type="submission" date="2014-09" db="EMBL/GenBank/DDBJ databases">
        <authorList>
            <person name="Magalhaes I.L.F."/>
            <person name="Oliveira U."/>
            <person name="Santos F.R."/>
            <person name="Vidigal T.H.D.A."/>
            <person name="Brescovit A.D."/>
            <person name="Santos A.J."/>
        </authorList>
    </citation>
    <scope>NUCLEOTIDE SEQUENCE</scope>
    <source>
        <tissue evidence="1">Shoot tissue taken approximately 20 cm above the soil surface</tissue>
    </source>
</reference>
<accession>A0A0A9FQN3</accession>
<sequence length="27" mass="3177">MIHSIYYQLFQNIPPCNNIPIMQLTPS</sequence>
<proteinExistence type="predicted"/>
<protein>
    <submittedName>
        <fullName evidence="1">Uncharacterized protein</fullName>
    </submittedName>
</protein>